<dbReference type="Gene3D" id="2.40.128.110">
    <property type="entry name" value="Lipid/polyisoprenoid-binding, YceI-like"/>
    <property type="match status" value="1"/>
</dbReference>
<feature type="chain" id="PRO_5047456882" evidence="1">
    <location>
        <begin position="22"/>
        <end position="186"/>
    </location>
</feature>
<dbReference type="EMBL" id="JBBHJY010000002">
    <property type="protein sequence ID" value="MEJ6009438.1"/>
    <property type="molecule type" value="Genomic_DNA"/>
</dbReference>
<name>A0ABU8S644_9SPHN</name>
<gene>
    <name evidence="3" type="ORF">WG900_05850</name>
</gene>
<organism evidence="3 4">
    <name type="scientific">Novosphingobium aquae</name>
    <dbReference type="NCBI Taxonomy" id="3133435"/>
    <lineage>
        <taxon>Bacteria</taxon>
        <taxon>Pseudomonadati</taxon>
        <taxon>Pseudomonadota</taxon>
        <taxon>Alphaproteobacteria</taxon>
        <taxon>Sphingomonadales</taxon>
        <taxon>Sphingomonadaceae</taxon>
        <taxon>Novosphingobium</taxon>
    </lineage>
</organism>
<sequence>MRILLAAIPLLSIAASTPAYRYQIDSRTSQIDAKVTILGFAKKSAQFPKMTGGIVLSPSQLGSLRLEVAVDARALATRDPKVGTQLRGPDFLDVARHPMVSFTGQHMTMTGPNTAQISGQLTARGTTRPTVMNVTFAVPPSQATGRDPVQITAQTTIDRRQFGMNSYGGVVGKDVTITIKARMLPN</sequence>
<dbReference type="SUPFAM" id="SSF101874">
    <property type="entry name" value="YceI-like"/>
    <property type="match status" value="1"/>
</dbReference>
<evidence type="ECO:0000259" key="2">
    <source>
        <dbReference type="SMART" id="SM00867"/>
    </source>
</evidence>
<comment type="caution">
    <text evidence="3">The sequence shown here is derived from an EMBL/GenBank/DDBJ whole genome shotgun (WGS) entry which is preliminary data.</text>
</comment>
<evidence type="ECO:0000313" key="3">
    <source>
        <dbReference type="EMBL" id="MEJ6009438.1"/>
    </source>
</evidence>
<keyword evidence="1" id="KW-0732">Signal</keyword>
<dbReference type="InterPro" id="IPR007372">
    <property type="entry name" value="Lipid/polyisoprenoid-bd_YceI"/>
</dbReference>
<evidence type="ECO:0000313" key="4">
    <source>
        <dbReference type="Proteomes" id="UP001379235"/>
    </source>
</evidence>
<feature type="signal peptide" evidence="1">
    <location>
        <begin position="1"/>
        <end position="21"/>
    </location>
</feature>
<keyword evidence="4" id="KW-1185">Reference proteome</keyword>
<dbReference type="PANTHER" id="PTHR34406">
    <property type="entry name" value="PROTEIN YCEI"/>
    <property type="match status" value="1"/>
</dbReference>
<dbReference type="Proteomes" id="UP001379235">
    <property type="component" value="Unassembled WGS sequence"/>
</dbReference>
<accession>A0ABU8S644</accession>
<proteinExistence type="predicted"/>
<dbReference type="PANTHER" id="PTHR34406:SF1">
    <property type="entry name" value="PROTEIN YCEI"/>
    <property type="match status" value="1"/>
</dbReference>
<protein>
    <submittedName>
        <fullName evidence="3">YceI family protein</fullName>
    </submittedName>
</protein>
<dbReference type="Pfam" id="PF04264">
    <property type="entry name" value="YceI"/>
    <property type="match status" value="1"/>
</dbReference>
<dbReference type="SMART" id="SM00867">
    <property type="entry name" value="YceI"/>
    <property type="match status" value="1"/>
</dbReference>
<reference evidence="3 4" key="1">
    <citation type="submission" date="2024-03" db="EMBL/GenBank/DDBJ databases">
        <authorList>
            <person name="Jo J.-H."/>
        </authorList>
    </citation>
    <scope>NUCLEOTIDE SEQUENCE [LARGE SCALE GENOMIC DNA]</scope>
    <source>
        <strain evidence="3 4">AS3R-12</strain>
    </source>
</reference>
<dbReference type="RefSeq" id="WP_339965506.1">
    <property type="nucleotide sequence ID" value="NZ_JBBHJY010000002.1"/>
</dbReference>
<evidence type="ECO:0000256" key="1">
    <source>
        <dbReference type="SAM" id="SignalP"/>
    </source>
</evidence>
<feature type="domain" description="Lipid/polyisoprenoid-binding YceI-like" evidence="2">
    <location>
        <begin position="21"/>
        <end position="184"/>
    </location>
</feature>
<dbReference type="InterPro" id="IPR036761">
    <property type="entry name" value="TTHA0802/YceI-like_sf"/>
</dbReference>